<sequence length="99" mass="10682">MIPRHRPTRRHSQACFIQARNSIQDSLVGTWTLGAYETEDVACGDVAHPLVRSATGPIMHAADGYMSVQISDGGRALKVTTTAWVRPSSADRTPVPLAP</sequence>
<dbReference type="EMBL" id="JBHUFL010000002">
    <property type="protein sequence ID" value="MFD1835463.1"/>
    <property type="molecule type" value="Genomic_DNA"/>
</dbReference>
<proteinExistence type="predicted"/>
<dbReference type="Pfam" id="PF13924">
    <property type="entry name" value="Lipocalin_5"/>
    <property type="match status" value="1"/>
</dbReference>
<organism evidence="2 3">
    <name type="scientific">Brachybacterium rhamnosum</name>
    <dbReference type="NCBI Taxonomy" id="173361"/>
    <lineage>
        <taxon>Bacteria</taxon>
        <taxon>Bacillati</taxon>
        <taxon>Actinomycetota</taxon>
        <taxon>Actinomycetes</taxon>
        <taxon>Micrococcales</taxon>
        <taxon>Dermabacteraceae</taxon>
        <taxon>Brachybacterium</taxon>
    </lineage>
</organism>
<evidence type="ECO:0000313" key="2">
    <source>
        <dbReference type="EMBL" id="MFD1835463.1"/>
    </source>
</evidence>
<dbReference type="Proteomes" id="UP001597280">
    <property type="component" value="Unassembled WGS sequence"/>
</dbReference>
<accession>A0ABW4PYE2</accession>
<comment type="caution">
    <text evidence="2">The sequence shown here is derived from an EMBL/GenBank/DDBJ whole genome shotgun (WGS) entry which is preliminary data.</text>
</comment>
<protein>
    <submittedName>
        <fullName evidence="2">Lipocalin-like domain-containing protein</fullName>
    </submittedName>
</protein>
<gene>
    <name evidence="2" type="ORF">ACFSDA_10295</name>
</gene>
<dbReference type="RefSeq" id="WP_343904674.1">
    <property type="nucleotide sequence ID" value="NZ_BAAAIS010000002.1"/>
</dbReference>
<feature type="domain" description="Lipocalin-like" evidence="1">
    <location>
        <begin position="28"/>
        <end position="91"/>
    </location>
</feature>
<name>A0ABW4PYE2_9MICO</name>
<keyword evidence="3" id="KW-1185">Reference proteome</keyword>
<evidence type="ECO:0000313" key="3">
    <source>
        <dbReference type="Proteomes" id="UP001597280"/>
    </source>
</evidence>
<dbReference type="InterPro" id="IPR024311">
    <property type="entry name" value="Lipocalin-like"/>
</dbReference>
<evidence type="ECO:0000259" key="1">
    <source>
        <dbReference type="Pfam" id="PF13924"/>
    </source>
</evidence>
<reference evidence="3" key="1">
    <citation type="journal article" date="2019" name="Int. J. Syst. Evol. Microbiol.">
        <title>The Global Catalogue of Microorganisms (GCM) 10K type strain sequencing project: providing services to taxonomists for standard genome sequencing and annotation.</title>
        <authorList>
            <consortium name="The Broad Institute Genomics Platform"/>
            <consortium name="The Broad Institute Genome Sequencing Center for Infectious Disease"/>
            <person name="Wu L."/>
            <person name="Ma J."/>
        </authorList>
    </citation>
    <scope>NUCLEOTIDE SEQUENCE [LARGE SCALE GENOMIC DNA]</scope>
    <source>
        <strain evidence="3">JCM 11650</strain>
    </source>
</reference>